<dbReference type="PRINTS" id="PR00620">
    <property type="entry name" value="HISTONEH2A"/>
</dbReference>
<dbReference type="Gene3D" id="1.10.20.10">
    <property type="entry name" value="Histone, subunit A"/>
    <property type="match status" value="1"/>
</dbReference>
<evidence type="ECO:0000256" key="11">
    <source>
        <dbReference type="ARBA" id="ARBA00023242"/>
    </source>
</evidence>
<evidence type="ECO:0000256" key="8">
    <source>
        <dbReference type="ARBA" id="ARBA00022553"/>
    </source>
</evidence>
<dbReference type="InterPro" id="IPR002119">
    <property type="entry name" value="Histone_H2A"/>
</dbReference>
<reference evidence="16 17" key="1">
    <citation type="journal article" date="2019" name="PLoS ONE">
        <title>Genomic analyses reveal an absence of contemporary introgressive admixture between fin whales and blue whales, despite known hybrids.</title>
        <authorList>
            <person name="Westbury M.V."/>
            <person name="Petersen B."/>
            <person name="Lorenzen E.D."/>
        </authorList>
    </citation>
    <scope>NUCLEOTIDE SEQUENCE [LARGE SCALE GENOMIC DNA]</scope>
    <source>
        <strain evidence="16">FinWhale-01</strain>
    </source>
</reference>
<keyword evidence="9" id="KW-0832">Ubl conjugation</keyword>
<dbReference type="GO" id="GO:0003677">
    <property type="term" value="F:DNA binding"/>
    <property type="evidence" value="ECO:0007669"/>
    <property type="project" value="UniProtKB-KW"/>
</dbReference>
<dbReference type="SUPFAM" id="SSF47113">
    <property type="entry name" value="Histone-fold"/>
    <property type="match status" value="1"/>
</dbReference>
<evidence type="ECO:0000256" key="5">
    <source>
        <dbReference type="ARBA" id="ARBA00022454"/>
    </source>
</evidence>
<organism evidence="16 17">
    <name type="scientific">Balaenoptera physalus</name>
    <name type="common">Fin whale</name>
    <name type="synonym">Balaena physalus</name>
    <dbReference type="NCBI Taxonomy" id="9770"/>
    <lineage>
        <taxon>Eukaryota</taxon>
        <taxon>Metazoa</taxon>
        <taxon>Chordata</taxon>
        <taxon>Craniata</taxon>
        <taxon>Vertebrata</taxon>
        <taxon>Euteleostomi</taxon>
        <taxon>Mammalia</taxon>
        <taxon>Eutheria</taxon>
        <taxon>Laurasiatheria</taxon>
        <taxon>Artiodactyla</taxon>
        <taxon>Whippomorpha</taxon>
        <taxon>Cetacea</taxon>
        <taxon>Mysticeti</taxon>
        <taxon>Balaenopteridae</taxon>
        <taxon>Balaenoptera</taxon>
    </lineage>
</organism>
<comment type="subunit">
    <text evidence="13">The nucleosome is a histone octamer containing two molecules each of H2A, H2B, H3 and H4 assembled in one H3-H4 heterotetramer and two H2A-H2B heterodimers. The octamer wraps approximately 147 bp of DNA.</text>
</comment>
<dbReference type="AlphaFoldDB" id="A0A6A1Q926"/>
<dbReference type="CDD" id="cd00074">
    <property type="entry name" value="HFD_H2A"/>
    <property type="match status" value="1"/>
</dbReference>
<evidence type="ECO:0000313" key="17">
    <source>
        <dbReference type="Proteomes" id="UP000437017"/>
    </source>
</evidence>
<dbReference type="GO" id="GO:0005634">
    <property type="term" value="C:nucleus"/>
    <property type="evidence" value="ECO:0007669"/>
    <property type="project" value="UniProtKB-SubCell"/>
</dbReference>
<dbReference type="InterPro" id="IPR007125">
    <property type="entry name" value="H2A/H2B/H3"/>
</dbReference>
<dbReference type="GO" id="GO:0046982">
    <property type="term" value="F:protein heterodimerization activity"/>
    <property type="evidence" value="ECO:0007669"/>
    <property type="project" value="InterPro"/>
</dbReference>
<sequence length="148" mass="16186">MEILETSRDYNNLFLKLQYFFPNMYGRGKQGGKARAKAKTRSSRGGLQFPVGRVHGLLRKGNNAERVGAGAPVYLAAVLEYLTAEILELAGNAARASSRVTGSWPSQRRGAQQAAGQSHHLSGRRPAAQEDREPPQGQGQVNLPQRLF</sequence>
<evidence type="ECO:0000256" key="1">
    <source>
        <dbReference type="ARBA" id="ARBA00002001"/>
    </source>
</evidence>
<feature type="domain" description="Core Histone H2A/H2B/H3" evidence="15">
    <location>
        <begin position="31"/>
        <end position="101"/>
    </location>
</feature>
<evidence type="ECO:0000256" key="2">
    <source>
        <dbReference type="ARBA" id="ARBA00004123"/>
    </source>
</evidence>
<protein>
    <recommendedName>
        <fullName evidence="13">Histone H2A</fullName>
    </recommendedName>
</protein>
<comment type="function">
    <text evidence="1">Core component of nucleosome. Nucleosomes wrap and compact DNA into chromatin, limiting DNA accessibility to the cellular machineries which require DNA as a template. Histones thereby play a central role in transcription regulation, DNA repair, DNA replication and chromosomal stability. DNA accessibility is regulated via a complex set of post-translational modifications of histones, also called histone code, and nucleosome remodeling.</text>
</comment>
<comment type="caution">
    <text evidence="16">The sequence shown here is derived from an EMBL/GenBank/DDBJ whole genome shotgun (WGS) entry which is preliminary data.</text>
</comment>
<evidence type="ECO:0000256" key="10">
    <source>
        <dbReference type="ARBA" id="ARBA00022990"/>
    </source>
</evidence>
<dbReference type="Proteomes" id="UP000437017">
    <property type="component" value="Unassembled WGS sequence"/>
</dbReference>
<evidence type="ECO:0000256" key="13">
    <source>
        <dbReference type="RuleBase" id="RU003767"/>
    </source>
</evidence>
<dbReference type="PANTHER" id="PTHR23430">
    <property type="entry name" value="HISTONE H2A"/>
    <property type="match status" value="1"/>
</dbReference>
<evidence type="ECO:0000313" key="16">
    <source>
        <dbReference type="EMBL" id="KAB0402641.1"/>
    </source>
</evidence>
<feature type="region of interest" description="Disordered" evidence="14">
    <location>
        <begin position="100"/>
        <end position="148"/>
    </location>
</feature>
<accession>A0A6A1Q926</accession>
<evidence type="ECO:0000256" key="3">
    <source>
        <dbReference type="ARBA" id="ARBA00004286"/>
    </source>
</evidence>
<name>A0A6A1Q926_BALPH</name>
<feature type="compositionally biased region" description="Low complexity" evidence="14">
    <location>
        <begin position="107"/>
        <end position="117"/>
    </location>
</feature>
<keyword evidence="17" id="KW-1185">Reference proteome</keyword>
<evidence type="ECO:0000256" key="6">
    <source>
        <dbReference type="ARBA" id="ARBA00022481"/>
    </source>
</evidence>
<evidence type="ECO:0000256" key="4">
    <source>
        <dbReference type="ARBA" id="ARBA00010691"/>
    </source>
</evidence>
<keyword evidence="12 13" id="KW-0544">Nucleosome core</keyword>
<evidence type="ECO:0000259" key="15">
    <source>
        <dbReference type="Pfam" id="PF00125"/>
    </source>
</evidence>
<dbReference type="EMBL" id="SGJD01000965">
    <property type="protein sequence ID" value="KAB0402641.1"/>
    <property type="molecule type" value="Genomic_DNA"/>
</dbReference>
<comment type="similarity">
    <text evidence="4 13">Belongs to the histone H2A family.</text>
</comment>
<dbReference type="InterPro" id="IPR009072">
    <property type="entry name" value="Histone-fold"/>
</dbReference>
<dbReference type="GO" id="GO:0000786">
    <property type="term" value="C:nucleosome"/>
    <property type="evidence" value="ECO:0007669"/>
    <property type="project" value="UniProtKB-KW"/>
</dbReference>
<evidence type="ECO:0000256" key="12">
    <source>
        <dbReference type="ARBA" id="ARBA00023269"/>
    </source>
</evidence>
<keyword evidence="5 13" id="KW-0158">Chromosome</keyword>
<keyword evidence="7" id="KW-1017">Isopeptide bond</keyword>
<evidence type="ECO:0000256" key="7">
    <source>
        <dbReference type="ARBA" id="ARBA00022499"/>
    </source>
</evidence>
<gene>
    <name evidence="16" type="ORF">E2I00_000611</name>
</gene>
<evidence type="ECO:0000256" key="9">
    <source>
        <dbReference type="ARBA" id="ARBA00022843"/>
    </source>
</evidence>
<keyword evidence="11 13" id="KW-0539">Nucleus</keyword>
<keyword evidence="10" id="KW-0007">Acetylation</keyword>
<comment type="subcellular location">
    <subcellularLocation>
        <location evidence="3">Chromosome</location>
    </subcellularLocation>
    <subcellularLocation>
        <location evidence="2 13">Nucleus</location>
    </subcellularLocation>
</comment>
<dbReference type="SMART" id="SM00414">
    <property type="entry name" value="H2A"/>
    <property type="match status" value="1"/>
</dbReference>
<dbReference type="Pfam" id="PF00125">
    <property type="entry name" value="Histone"/>
    <property type="match status" value="1"/>
</dbReference>
<keyword evidence="13" id="KW-0238">DNA-binding</keyword>
<evidence type="ECO:0000256" key="14">
    <source>
        <dbReference type="SAM" id="MobiDB-lite"/>
    </source>
</evidence>
<keyword evidence="8" id="KW-0597">Phosphoprotein</keyword>
<dbReference type="GO" id="GO:0030527">
    <property type="term" value="F:structural constituent of chromatin"/>
    <property type="evidence" value="ECO:0007669"/>
    <property type="project" value="InterPro"/>
</dbReference>
<proteinExistence type="inferred from homology"/>
<feature type="compositionally biased region" description="Polar residues" evidence="14">
    <location>
        <begin position="137"/>
        <end position="148"/>
    </location>
</feature>
<keyword evidence="6" id="KW-0488">Methylation</keyword>
<dbReference type="FunFam" id="1.10.20.10:FF:000103">
    <property type="entry name" value="Histone H2A type 1"/>
    <property type="match status" value="1"/>
</dbReference>